<keyword evidence="2" id="KW-1185">Reference proteome</keyword>
<proteinExistence type="predicted"/>
<name>A0ACB8G5F9_9SAUR</name>
<protein>
    <submittedName>
        <fullName evidence="1">Uncharacterized protein</fullName>
    </submittedName>
</protein>
<comment type="caution">
    <text evidence="1">The sequence shown here is derived from an EMBL/GenBank/DDBJ whole genome shotgun (WGS) entry which is preliminary data.</text>
</comment>
<evidence type="ECO:0000313" key="2">
    <source>
        <dbReference type="Proteomes" id="UP000827872"/>
    </source>
</evidence>
<dbReference type="EMBL" id="CM037615">
    <property type="protein sequence ID" value="KAH8014966.1"/>
    <property type="molecule type" value="Genomic_DNA"/>
</dbReference>
<accession>A0ACB8G5F9</accession>
<sequence>MSQFIFFELPKGPPIPLTKAVPGLWYWREETKSLEFAIAFPTPEPKERTTTKKGKAIHFQDPGAKPPDRQTPSIFREMLASRAAARDEKVPRSKKGQHELITLEDVKFAYV</sequence>
<organism evidence="1 2">
    <name type="scientific">Sphaerodactylus townsendi</name>
    <dbReference type="NCBI Taxonomy" id="933632"/>
    <lineage>
        <taxon>Eukaryota</taxon>
        <taxon>Metazoa</taxon>
        <taxon>Chordata</taxon>
        <taxon>Craniata</taxon>
        <taxon>Vertebrata</taxon>
        <taxon>Euteleostomi</taxon>
        <taxon>Lepidosauria</taxon>
        <taxon>Squamata</taxon>
        <taxon>Bifurcata</taxon>
        <taxon>Gekkota</taxon>
        <taxon>Sphaerodactylidae</taxon>
        <taxon>Sphaerodactylus</taxon>
    </lineage>
</organism>
<gene>
    <name evidence="1" type="ORF">K3G42_032689</name>
</gene>
<evidence type="ECO:0000313" key="1">
    <source>
        <dbReference type="EMBL" id="KAH8014966.1"/>
    </source>
</evidence>
<reference evidence="1" key="1">
    <citation type="submission" date="2021-08" db="EMBL/GenBank/DDBJ databases">
        <title>The first chromosome-level gecko genome reveals the dynamic sex chromosomes of Neotropical dwarf geckos (Sphaerodactylidae: Sphaerodactylus).</title>
        <authorList>
            <person name="Pinto B.J."/>
            <person name="Keating S.E."/>
            <person name="Gamble T."/>
        </authorList>
    </citation>
    <scope>NUCLEOTIDE SEQUENCE</scope>
    <source>
        <strain evidence="1">TG3544</strain>
    </source>
</reference>
<dbReference type="Proteomes" id="UP000827872">
    <property type="component" value="Linkage Group LG02"/>
</dbReference>